<reference evidence="2 3" key="1">
    <citation type="submission" date="2016-10" db="EMBL/GenBank/DDBJ databases">
        <authorList>
            <person name="de Groot N.N."/>
        </authorList>
    </citation>
    <scope>NUCLEOTIDE SEQUENCE [LARGE SCALE GENOMIC DNA]</scope>
    <source>
        <strain evidence="2 3">NLAE-zl-C57</strain>
    </source>
</reference>
<protein>
    <submittedName>
        <fullName evidence="2">Uncharacterized protein</fullName>
    </submittedName>
</protein>
<keyword evidence="1" id="KW-1133">Transmembrane helix</keyword>
<evidence type="ECO:0000256" key="1">
    <source>
        <dbReference type="SAM" id="Phobius"/>
    </source>
</evidence>
<gene>
    <name evidence="2" type="ORF">SAMN05192582_101158</name>
</gene>
<evidence type="ECO:0000313" key="3">
    <source>
        <dbReference type="Proteomes" id="UP000181870"/>
    </source>
</evidence>
<dbReference type="EMBL" id="FNDO01000011">
    <property type="protein sequence ID" value="SDH72505.1"/>
    <property type="molecule type" value="Genomic_DNA"/>
</dbReference>
<keyword evidence="1" id="KW-0812">Transmembrane</keyword>
<evidence type="ECO:0000313" key="2">
    <source>
        <dbReference type="EMBL" id="SDH72505.1"/>
    </source>
</evidence>
<feature type="transmembrane region" description="Helical" evidence="1">
    <location>
        <begin position="75"/>
        <end position="96"/>
    </location>
</feature>
<proteinExistence type="predicted"/>
<name>A0A1G8ERK3_BACOV</name>
<organism evidence="2 3">
    <name type="scientific">Bacteroides ovatus</name>
    <dbReference type="NCBI Taxonomy" id="28116"/>
    <lineage>
        <taxon>Bacteria</taxon>
        <taxon>Pseudomonadati</taxon>
        <taxon>Bacteroidota</taxon>
        <taxon>Bacteroidia</taxon>
        <taxon>Bacteroidales</taxon>
        <taxon>Bacteroidaceae</taxon>
        <taxon>Bacteroides</taxon>
    </lineage>
</organism>
<sequence length="97" mass="10626">MKFGMRTPSLKKSISARTTGRLNRAVKKAIIPGYGRKGMGILHPKKALYNQVYRRTTFSIFDLAKAASSSKRGSANNSGCCLTILFWIAIGTLFAVL</sequence>
<keyword evidence="1" id="KW-0472">Membrane</keyword>
<accession>A0A1G8ERK3</accession>
<dbReference type="AlphaFoldDB" id="A0A1G8ERK3"/>
<dbReference type="Proteomes" id="UP000181870">
    <property type="component" value="Unassembled WGS sequence"/>
</dbReference>